<dbReference type="RefSeq" id="WP_272740432.1">
    <property type="nucleotide sequence ID" value="NZ_JAQQKW010000002.1"/>
</dbReference>
<dbReference type="Proteomes" id="UP001216595">
    <property type="component" value="Unassembled WGS sequence"/>
</dbReference>
<reference evidence="3 4" key="1">
    <citation type="submission" date="2023-01" db="EMBL/GenBank/DDBJ databases">
        <title>Novel species of the genus Asticcacaulis isolated from rivers.</title>
        <authorList>
            <person name="Lu H."/>
        </authorList>
    </citation>
    <scope>NUCLEOTIDE SEQUENCE [LARGE SCALE GENOMIC DNA]</scope>
    <source>
        <strain evidence="3 4">DXS10W</strain>
    </source>
</reference>
<feature type="transmembrane region" description="Helical" evidence="2">
    <location>
        <begin position="241"/>
        <end position="259"/>
    </location>
</feature>
<comment type="caution">
    <text evidence="3">The sequence shown here is derived from an EMBL/GenBank/DDBJ whole genome shotgun (WGS) entry which is preliminary data.</text>
</comment>
<keyword evidence="2" id="KW-0812">Transmembrane</keyword>
<proteinExistence type="inferred from homology"/>
<gene>
    <name evidence="3" type="ORF">PQU94_05235</name>
</gene>
<feature type="transmembrane region" description="Helical" evidence="2">
    <location>
        <begin position="149"/>
        <end position="171"/>
    </location>
</feature>
<dbReference type="Pfam" id="PF13347">
    <property type="entry name" value="MFS_2"/>
    <property type="match status" value="1"/>
</dbReference>
<feature type="transmembrane region" description="Helical" evidence="2">
    <location>
        <begin position="332"/>
        <end position="355"/>
    </location>
</feature>
<dbReference type="Gene3D" id="1.20.1250.20">
    <property type="entry name" value="MFS general substrate transporter like domains"/>
    <property type="match status" value="1"/>
</dbReference>
<keyword evidence="4" id="KW-1185">Reference proteome</keyword>
<feature type="transmembrane region" description="Helical" evidence="2">
    <location>
        <begin position="12"/>
        <end position="38"/>
    </location>
</feature>
<feature type="transmembrane region" description="Helical" evidence="2">
    <location>
        <begin position="367"/>
        <end position="387"/>
    </location>
</feature>
<feature type="transmembrane region" description="Helical" evidence="2">
    <location>
        <begin position="407"/>
        <end position="427"/>
    </location>
</feature>
<feature type="transmembrane region" description="Helical" evidence="2">
    <location>
        <begin position="84"/>
        <end position="103"/>
    </location>
</feature>
<keyword evidence="2" id="KW-1133">Transmembrane helix</keyword>
<name>A0ABT5IBV7_9CAUL</name>
<dbReference type="InterPro" id="IPR039672">
    <property type="entry name" value="MFS_2"/>
</dbReference>
<feature type="transmembrane region" description="Helical" evidence="2">
    <location>
        <begin position="191"/>
        <end position="209"/>
    </location>
</feature>
<comment type="similarity">
    <text evidence="1">Belongs to the sodium:galactoside symporter (TC 2.A.2) family.</text>
</comment>
<accession>A0ABT5IBV7</accession>
<evidence type="ECO:0000256" key="1">
    <source>
        <dbReference type="ARBA" id="ARBA00009617"/>
    </source>
</evidence>
<feature type="transmembrane region" description="Helical" evidence="2">
    <location>
        <begin position="265"/>
        <end position="286"/>
    </location>
</feature>
<evidence type="ECO:0000313" key="3">
    <source>
        <dbReference type="EMBL" id="MDC7693682.1"/>
    </source>
</evidence>
<protein>
    <submittedName>
        <fullName evidence="3">MFS transporter</fullName>
    </submittedName>
</protein>
<dbReference type="EMBL" id="JAQQKW010000002">
    <property type="protein sequence ID" value="MDC7693682.1"/>
    <property type="molecule type" value="Genomic_DNA"/>
</dbReference>
<feature type="transmembrane region" description="Helical" evidence="2">
    <location>
        <begin position="307"/>
        <end position="326"/>
    </location>
</feature>
<dbReference type="InterPro" id="IPR036259">
    <property type="entry name" value="MFS_trans_sf"/>
</dbReference>
<evidence type="ECO:0000256" key="2">
    <source>
        <dbReference type="SAM" id="Phobius"/>
    </source>
</evidence>
<sequence>MKLANMPSPSRLKLAYGLASFGKALLWNASSLLFIFFLTEAVGLAADVAGSIIGASLVLNAIADLVIGRLMTRFVSHAAAAARAQFYGSLLAGLCFVLFTYAGRMPQEARLIYTIAALMAFRIAYALYDVPHNTYFALASSSDSDRFGLASIRYIASGAATLFLTGVTASWVRHTGLHHMGKISVVSGPDFFLISLALVTLSCGFAFLLSRHHAGEVMVSPHTPVPPARLALTAGAGPSPAYLYLIAAMVCVSATGPFFDKLEPYFTAYAAPDAVSALGFMTFVALGKLLSQPLWAWLTRRQTPETLYTLTALFLAAACVAFFTLSRLTPPLTLSIGLLYGAAGGGVSMYTWGLFAKAVASDAAQATKWFGLFTFGAKLAQAAAVYAVGMGLERIPYRAAGQGGDAIVALMVLPSLAGALAVALISLRLRRLSLQTPST</sequence>
<dbReference type="PANTHER" id="PTHR11328">
    <property type="entry name" value="MAJOR FACILITATOR SUPERFAMILY DOMAIN-CONTAINING PROTEIN"/>
    <property type="match status" value="1"/>
</dbReference>
<dbReference type="PANTHER" id="PTHR11328:SF28">
    <property type="entry name" value="MAJOR FACILITATOR SUPERFAMILY DOMAIN-CONTAINING PROTEIN 12"/>
    <property type="match status" value="1"/>
</dbReference>
<keyword evidence="2" id="KW-0472">Membrane</keyword>
<dbReference type="SUPFAM" id="SSF103473">
    <property type="entry name" value="MFS general substrate transporter"/>
    <property type="match status" value="1"/>
</dbReference>
<feature type="transmembrane region" description="Helical" evidence="2">
    <location>
        <begin position="44"/>
        <end position="63"/>
    </location>
</feature>
<evidence type="ECO:0000313" key="4">
    <source>
        <dbReference type="Proteomes" id="UP001216595"/>
    </source>
</evidence>
<organism evidence="3 4">
    <name type="scientific">Asticcacaulis currens</name>
    <dbReference type="NCBI Taxonomy" id="2984210"/>
    <lineage>
        <taxon>Bacteria</taxon>
        <taxon>Pseudomonadati</taxon>
        <taxon>Pseudomonadota</taxon>
        <taxon>Alphaproteobacteria</taxon>
        <taxon>Caulobacterales</taxon>
        <taxon>Caulobacteraceae</taxon>
        <taxon>Asticcacaulis</taxon>
    </lineage>
</organism>
<feature type="transmembrane region" description="Helical" evidence="2">
    <location>
        <begin position="109"/>
        <end position="128"/>
    </location>
</feature>